<comment type="similarity">
    <text evidence="1 4">Belongs to the aldehyde dehydrogenase family.</text>
</comment>
<dbReference type="InterPro" id="IPR016162">
    <property type="entry name" value="Ald_DH_N"/>
</dbReference>
<dbReference type="PROSITE" id="PS00687">
    <property type="entry name" value="ALDEHYDE_DEHYDR_GLU"/>
    <property type="match status" value="1"/>
</dbReference>
<dbReference type="FunFam" id="3.40.309.10:FF:000004">
    <property type="entry name" value="Succinate-semialdehyde dehydrogenase I"/>
    <property type="match status" value="1"/>
</dbReference>
<dbReference type="Pfam" id="PF00171">
    <property type="entry name" value="Aldedh"/>
    <property type="match status" value="1"/>
</dbReference>
<feature type="domain" description="Aldehyde dehydrogenase" evidence="5">
    <location>
        <begin position="19"/>
        <end position="478"/>
    </location>
</feature>
<gene>
    <name evidence="6" type="ORF">C1S70_24550</name>
</gene>
<feature type="active site" evidence="3">
    <location>
        <position position="256"/>
    </location>
</feature>
<dbReference type="OrthoDB" id="9772584at2"/>
<evidence type="ECO:0000256" key="3">
    <source>
        <dbReference type="PROSITE-ProRule" id="PRU10007"/>
    </source>
</evidence>
<evidence type="ECO:0000256" key="2">
    <source>
        <dbReference type="ARBA" id="ARBA00023002"/>
    </source>
</evidence>
<geneLocation type="plasmid" evidence="6">
    <name>p19unnamed</name>
</geneLocation>
<dbReference type="InterPro" id="IPR010102">
    <property type="entry name" value="Succ_semiAld_DH"/>
</dbReference>
<dbReference type="Gene3D" id="3.40.605.10">
    <property type="entry name" value="Aldehyde Dehydrogenase, Chain A, domain 1"/>
    <property type="match status" value="1"/>
</dbReference>
<dbReference type="SUPFAM" id="SSF53720">
    <property type="entry name" value="ALDH-like"/>
    <property type="match status" value="1"/>
</dbReference>
<dbReference type="GO" id="GO:0004777">
    <property type="term" value="F:succinate-semialdehyde dehydrogenase (NAD+) activity"/>
    <property type="evidence" value="ECO:0007669"/>
    <property type="project" value="TreeGrafter"/>
</dbReference>
<dbReference type="CDD" id="cd07103">
    <property type="entry name" value="ALDH_F5_SSADH_GabD"/>
    <property type="match status" value="1"/>
</dbReference>
<accession>A0A2K1FUS8</accession>
<evidence type="ECO:0000256" key="4">
    <source>
        <dbReference type="RuleBase" id="RU003345"/>
    </source>
</evidence>
<dbReference type="Gene3D" id="3.40.309.10">
    <property type="entry name" value="Aldehyde Dehydrogenase, Chain A, domain 2"/>
    <property type="match status" value="1"/>
</dbReference>
<dbReference type="NCBIfam" id="TIGR01780">
    <property type="entry name" value="SSADH"/>
    <property type="match status" value="1"/>
</dbReference>
<keyword evidence="6" id="KW-0614">Plasmid</keyword>
<comment type="caution">
    <text evidence="6">The sequence shown here is derived from an EMBL/GenBank/DDBJ whole genome shotgun (WGS) entry which is preliminary data.</text>
</comment>
<proteinExistence type="inferred from homology"/>
<dbReference type="PANTHER" id="PTHR43353:SF5">
    <property type="entry name" value="SUCCINATE-SEMIALDEHYDE DEHYDROGENASE, MITOCHONDRIAL"/>
    <property type="match status" value="1"/>
</dbReference>
<dbReference type="FunFam" id="3.40.605.10:FF:000005">
    <property type="entry name" value="Succinate-semialdehyde dehydrogenase I"/>
    <property type="match status" value="1"/>
</dbReference>
<dbReference type="InterPro" id="IPR016160">
    <property type="entry name" value="Ald_DH_CS_CYS"/>
</dbReference>
<dbReference type="AlphaFoldDB" id="A0A2K1FUS8"/>
<name>A0A2K1FUS8_9PROT</name>
<evidence type="ECO:0000259" key="5">
    <source>
        <dbReference type="Pfam" id="PF00171"/>
    </source>
</evidence>
<sequence length="485" mass="51477">MSLNDQSLLRTQAYVNGAWRDAFSGKTFAVTNPATGEELAQVADVGAEETRQAINAADAALPAWRAKTAKERAAILRRWFELIMAAQEDLAVLMTLEQGKPLAEARGEVAYGASFIEWFAEEGKRVYGDVIPSFAGNKRIVVLKEPIGVVAAITPWNFPNAMITRKVGPALAAGCTIVVKPAEDTPLSALALAELAERAGVPAGVFNIVTGSDPVAIGGELTASPIVRKLSFTGSTEVGKILMRQSADTVKKVSLELGGNAPFIVFDDADLDEAVKGALASKYRNSGQTCVCANRLLVQAGVYDAFAAKLAEAVKQIRVGNGMEAGVTQGPMINGQAVEKVEELMGDALAKGAKVALGGKRHAMGGTFFEPTILTGVTTGMRVAREEIFGPVAPLFKFETEADAIRMANDTEFGLAAYFYSRDIGRVWRVAERLEYGMVGINEGILSTEVAPFGGIKQSGIGREGSKYGVEDFLEIKYLCVGLGA</sequence>
<protein>
    <submittedName>
        <fullName evidence="6">Succinate-semialdehyde dehydrogenase I</fullName>
    </submittedName>
</protein>
<dbReference type="PANTHER" id="PTHR43353">
    <property type="entry name" value="SUCCINATE-SEMIALDEHYDE DEHYDROGENASE, MITOCHONDRIAL"/>
    <property type="match status" value="1"/>
</dbReference>
<dbReference type="PROSITE" id="PS00070">
    <property type="entry name" value="ALDEHYDE_DEHYDR_CYS"/>
    <property type="match status" value="1"/>
</dbReference>
<dbReference type="NCBIfam" id="NF008415">
    <property type="entry name" value="PRK11241.1"/>
    <property type="match status" value="1"/>
</dbReference>
<reference evidence="6 7" key="1">
    <citation type="submission" date="2018-01" db="EMBL/GenBank/DDBJ databases">
        <title>Whole genome sequence of Azospirillum brasilense REC3 isolated from strawberry roots.</title>
        <authorList>
            <person name="Fontana C.A."/>
            <person name="Salazar S.M."/>
            <person name="Bassi D."/>
            <person name="Puglisi E."/>
            <person name="Lovaisa N.C."/>
            <person name="Toffoli L.M."/>
            <person name="Pedraza R."/>
            <person name="Cocconcelli P.S."/>
        </authorList>
    </citation>
    <scope>NUCLEOTIDE SEQUENCE [LARGE SCALE GENOMIC DNA]</scope>
    <source>
        <strain evidence="6 7">REC3</strain>
        <plasmid evidence="6">p19unnamed</plasmid>
    </source>
</reference>
<dbReference type="InterPro" id="IPR016161">
    <property type="entry name" value="Ald_DH/histidinol_DH"/>
</dbReference>
<evidence type="ECO:0000313" key="6">
    <source>
        <dbReference type="EMBL" id="PNQ96311.1"/>
    </source>
</evidence>
<dbReference type="GO" id="GO:0009450">
    <property type="term" value="P:gamma-aminobutyric acid catabolic process"/>
    <property type="evidence" value="ECO:0007669"/>
    <property type="project" value="InterPro"/>
</dbReference>
<dbReference type="InterPro" id="IPR016163">
    <property type="entry name" value="Ald_DH_C"/>
</dbReference>
<keyword evidence="2 4" id="KW-0560">Oxidoreductase</keyword>
<evidence type="ECO:0000313" key="7">
    <source>
        <dbReference type="Proteomes" id="UP000236268"/>
    </source>
</evidence>
<dbReference type="InterPro" id="IPR050740">
    <property type="entry name" value="Aldehyde_DH_Superfamily"/>
</dbReference>
<dbReference type="EMBL" id="POWG01000033">
    <property type="protein sequence ID" value="PNQ96311.1"/>
    <property type="molecule type" value="Genomic_DNA"/>
</dbReference>
<dbReference type="InterPro" id="IPR029510">
    <property type="entry name" value="Ald_DH_CS_GLU"/>
</dbReference>
<dbReference type="Proteomes" id="UP000236268">
    <property type="component" value="Unassembled WGS sequence"/>
</dbReference>
<evidence type="ECO:0000256" key="1">
    <source>
        <dbReference type="ARBA" id="ARBA00009986"/>
    </source>
</evidence>
<dbReference type="InterPro" id="IPR015590">
    <property type="entry name" value="Aldehyde_DH_dom"/>
</dbReference>
<dbReference type="GO" id="GO:0005829">
    <property type="term" value="C:cytosol"/>
    <property type="evidence" value="ECO:0007669"/>
    <property type="project" value="TreeGrafter"/>
</dbReference>
<organism evidence="6 7">
    <name type="scientific">Azospirillum argentinense</name>
    <dbReference type="NCBI Taxonomy" id="2970906"/>
    <lineage>
        <taxon>Bacteria</taxon>
        <taxon>Pseudomonadati</taxon>
        <taxon>Pseudomonadota</taxon>
        <taxon>Alphaproteobacteria</taxon>
        <taxon>Rhodospirillales</taxon>
        <taxon>Azospirillaceae</taxon>
        <taxon>Azospirillum</taxon>
    </lineage>
</organism>